<dbReference type="AlphaFoldDB" id="D3DEJ5"/>
<evidence type="ECO:0000313" key="2">
    <source>
        <dbReference type="Proteomes" id="UP000001418"/>
    </source>
</evidence>
<dbReference type="HOGENOM" id="CLU_2899347_0_0_14"/>
<proteinExistence type="predicted"/>
<reference evidence="1 2" key="1">
    <citation type="journal article" date="2003" name="Microbiology">
        <title>The complete genome sequence of the avian pathogen Mycoplasma gallisepticum strain R(low).</title>
        <authorList>
            <person name="Papazisi L."/>
            <person name="Gorton T.S."/>
            <person name="Kutish G."/>
            <person name="Markham P.F."/>
            <person name="Browning G.F."/>
            <person name="Nguyen D.K."/>
            <person name="Swartzell S."/>
            <person name="Madan A."/>
            <person name="Mahairas G."/>
            <person name="Geary S.J."/>
        </authorList>
    </citation>
    <scope>NUCLEOTIDE SEQUENCE [LARGE SCALE GENOMIC DNA]</scope>
    <source>
        <strain evidence="2">R(low / passage 15 / clone 2)</strain>
    </source>
</reference>
<protein>
    <submittedName>
        <fullName evidence="1">Hypothetical domain protein</fullName>
    </submittedName>
</protein>
<organism evidence="1 2">
    <name type="scientific">Mycoplasmoides gallisepticum (strain R(low / passage 15 / clone 2))</name>
    <name type="common">Mycoplasma gallisepticum</name>
    <dbReference type="NCBI Taxonomy" id="710127"/>
    <lineage>
        <taxon>Bacteria</taxon>
        <taxon>Bacillati</taxon>
        <taxon>Mycoplasmatota</taxon>
        <taxon>Mycoplasmoidales</taxon>
        <taxon>Mycoplasmoidaceae</taxon>
        <taxon>Mycoplasmoides</taxon>
    </lineage>
</organism>
<gene>
    <name evidence="1" type="ORF">MGA_1349</name>
</gene>
<dbReference type="Proteomes" id="UP000001418">
    <property type="component" value="Chromosome"/>
</dbReference>
<dbReference type="EMBL" id="AE015450">
    <property type="protein sequence ID" value="ADB96876.1"/>
    <property type="molecule type" value="Genomic_DNA"/>
</dbReference>
<evidence type="ECO:0000313" key="1">
    <source>
        <dbReference type="EMBL" id="ADB96876.1"/>
    </source>
</evidence>
<keyword evidence="2" id="KW-1185">Reference proteome</keyword>
<dbReference type="KEGG" id="mga:MGA_1349"/>
<name>D3DEJ5_MYCGA</name>
<sequence length="62" mass="7251">MNNDWDLKKYRRYTMKKTKLKYLFGLSAGWLLIAPTILSSCRPADNDKPPIETKSKILSFKD</sequence>
<dbReference type="OrthoDB" id="399723at2"/>
<accession>D3DEJ5</accession>